<reference evidence="2 3" key="1">
    <citation type="journal article" date="2010" name="Science">
        <title>Genomic comparison of the ants Camponotus floridanus and Harpegnathos saltator.</title>
        <authorList>
            <person name="Bonasio R."/>
            <person name="Zhang G."/>
            <person name="Ye C."/>
            <person name="Mutti N.S."/>
            <person name="Fang X."/>
            <person name="Qin N."/>
            <person name="Donahue G."/>
            <person name="Yang P."/>
            <person name="Li Q."/>
            <person name="Li C."/>
            <person name="Zhang P."/>
            <person name="Huang Z."/>
            <person name="Berger S.L."/>
            <person name="Reinberg D."/>
            <person name="Wang J."/>
            <person name="Liebig J."/>
        </authorList>
    </citation>
    <scope>NUCLEOTIDE SEQUENCE [LARGE SCALE GENOMIC DNA]</scope>
    <source>
        <strain evidence="3">C129</strain>
    </source>
</reference>
<evidence type="ECO:0000259" key="1">
    <source>
        <dbReference type="Pfam" id="PF17921"/>
    </source>
</evidence>
<dbReference type="AlphaFoldDB" id="E1ZWH0"/>
<name>E1ZWH0_CAMFO</name>
<accession>E1ZWH0</accession>
<feature type="non-terminal residue" evidence="2">
    <location>
        <position position="1"/>
    </location>
</feature>
<dbReference type="PANTHER" id="PTHR47331">
    <property type="entry name" value="PHD-TYPE DOMAIN-CONTAINING PROTEIN"/>
    <property type="match status" value="1"/>
</dbReference>
<feature type="non-terminal residue" evidence="2">
    <location>
        <position position="511"/>
    </location>
</feature>
<dbReference type="InParanoid" id="E1ZWH0"/>
<dbReference type="Gene3D" id="1.10.340.70">
    <property type="match status" value="1"/>
</dbReference>
<dbReference type="InterPro" id="IPR008042">
    <property type="entry name" value="Retrotrans_Pao"/>
</dbReference>
<evidence type="ECO:0000313" key="2">
    <source>
        <dbReference type="EMBL" id="EFN74469.1"/>
    </source>
</evidence>
<dbReference type="OMA" id="RITIPRM"/>
<dbReference type="EMBL" id="GL434835">
    <property type="protein sequence ID" value="EFN74469.1"/>
    <property type="molecule type" value="Genomic_DNA"/>
</dbReference>
<dbReference type="GO" id="GO:0003676">
    <property type="term" value="F:nucleic acid binding"/>
    <property type="evidence" value="ECO:0007669"/>
    <property type="project" value="InterPro"/>
</dbReference>
<dbReference type="STRING" id="104421.E1ZWH0"/>
<dbReference type="Pfam" id="PF17921">
    <property type="entry name" value="Integrase_H2C2"/>
    <property type="match status" value="1"/>
</dbReference>
<dbReference type="OrthoDB" id="6615390at2759"/>
<dbReference type="Pfam" id="PF05380">
    <property type="entry name" value="Peptidase_A17"/>
    <property type="match status" value="1"/>
</dbReference>
<evidence type="ECO:0000313" key="3">
    <source>
        <dbReference type="Proteomes" id="UP000000311"/>
    </source>
</evidence>
<keyword evidence="3" id="KW-1185">Reference proteome</keyword>
<dbReference type="InterPro" id="IPR036397">
    <property type="entry name" value="RNaseH_sf"/>
</dbReference>
<dbReference type="Proteomes" id="UP000000311">
    <property type="component" value="Unassembled WGS sequence"/>
</dbReference>
<sequence>SETARMFDPLGWLTPVTMRAKILIQSAWLRKLDWDTPLPAADALAWRTMLSQLPRLNEIRISRWLGSDDPESRVELHGFADASERGYAAVVYLRSSTERGTTLHLLNAKGKVAPLKPVSLLRLELCAAALLTNLVFHTRTLLSLSSAPVFLWSDSKVTLHWIHGHASRWKTYVANRVSQIQERLPEARWRHVPGKDNPADCASRGVLPSDLVGHLLWWTGPSWLREDEARWPSDDGALPDADLPEQRTVASLAAAVEVASESDFLLRFSSLHRLLRVTAWCLRWRRPGIRRTRDSIRTALSLEPHEIEDALLRWVRVTQTLHFHSELTALGKGRALPPRSPLTRLNPFLDGSGVMQVGKRLKHAILSHDERHPIIIPPGSKLTHLLVHSCHRRSLHGGVQLTLGLLRQRVWIPRGRAVVKRTIHRCVVCARWRAVAPQPLMGNLPRARLTPARPFLRTGVDYADSILIRTSRGRGRRASKGFISVFVCLSTKAVHLEAVTDYTAEAFLAAF</sequence>
<proteinExistence type="predicted"/>
<dbReference type="PANTHER" id="PTHR47331:SF1">
    <property type="entry name" value="GAG-LIKE PROTEIN"/>
    <property type="match status" value="1"/>
</dbReference>
<protein>
    <recommendedName>
        <fullName evidence="1">Integrase zinc-binding domain-containing protein</fullName>
    </recommendedName>
</protein>
<dbReference type="InterPro" id="IPR041588">
    <property type="entry name" value="Integrase_H2C2"/>
</dbReference>
<dbReference type="Gene3D" id="3.30.420.10">
    <property type="entry name" value="Ribonuclease H-like superfamily/Ribonuclease H"/>
    <property type="match status" value="1"/>
</dbReference>
<gene>
    <name evidence="2" type="ORF">EAG_09297</name>
</gene>
<organism evidence="3">
    <name type="scientific">Camponotus floridanus</name>
    <name type="common">Florida carpenter ant</name>
    <dbReference type="NCBI Taxonomy" id="104421"/>
    <lineage>
        <taxon>Eukaryota</taxon>
        <taxon>Metazoa</taxon>
        <taxon>Ecdysozoa</taxon>
        <taxon>Arthropoda</taxon>
        <taxon>Hexapoda</taxon>
        <taxon>Insecta</taxon>
        <taxon>Pterygota</taxon>
        <taxon>Neoptera</taxon>
        <taxon>Endopterygota</taxon>
        <taxon>Hymenoptera</taxon>
        <taxon>Apocrita</taxon>
        <taxon>Aculeata</taxon>
        <taxon>Formicoidea</taxon>
        <taxon>Formicidae</taxon>
        <taxon>Formicinae</taxon>
        <taxon>Camponotus</taxon>
    </lineage>
</organism>
<feature type="domain" description="Integrase zinc-binding" evidence="1">
    <location>
        <begin position="380"/>
        <end position="433"/>
    </location>
</feature>